<dbReference type="InParanoid" id="C5KE47"/>
<protein>
    <submittedName>
        <fullName evidence="3">Phosphatidylinositol transfer protein alpha isoform, putative</fullName>
    </submittedName>
</protein>
<feature type="region of interest" description="Disordered" evidence="1">
    <location>
        <begin position="243"/>
        <end position="285"/>
    </location>
</feature>
<dbReference type="RefSeq" id="XP_002785463.1">
    <property type="nucleotide sequence ID" value="XM_002785417.1"/>
</dbReference>
<dbReference type="InterPro" id="IPR023393">
    <property type="entry name" value="START-like_dom_sf"/>
</dbReference>
<name>C5KE47_PERM5</name>
<evidence type="ECO:0000313" key="4">
    <source>
        <dbReference type="Proteomes" id="UP000007800"/>
    </source>
</evidence>
<dbReference type="InterPro" id="IPR001666">
    <property type="entry name" value="PI_transfer"/>
</dbReference>
<dbReference type="Proteomes" id="UP000007800">
    <property type="component" value="Unassembled WGS sequence"/>
</dbReference>
<reference evidence="3 4" key="1">
    <citation type="submission" date="2008-07" db="EMBL/GenBank/DDBJ databases">
        <authorList>
            <person name="El-Sayed N."/>
            <person name="Caler E."/>
            <person name="Inman J."/>
            <person name="Amedeo P."/>
            <person name="Hass B."/>
            <person name="Wortman J."/>
        </authorList>
    </citation>
    <scope>NUCLEOTIDE SEQUENCE [LARGE SCALE GENOMIC DNA]</scope>
    <source>
        <strain evidence="4">ATCC 50983 / TXsc</strain>
    </source>
</reference>
<evidence type="ECO:0000259" key="2">
    <source>
        <dbReference type="Pfam" id="PF02121"/>
    </source>
</evidence>
<organism evidence="4">
    <name type="scientific">Perkinsus marinus (strain ATCC 50983 / TXsc)</name>
    <dbReference type="NCBI Taxonomy" id="423536"/>
    <lineage>
        <taxon>Eukaryota</taxon>
        <taxon>Sar</taxon>
        <taxon>Alveolata</taxon>
        <taxon>Perkinsozoa</taxon>
        <taxon>Perkinsea</taxon>
        <taxon>Perkinsida</taxon>
        <taxon>Perkinsidae</taxon>
        <taxon>Perkinsus</taxon>
    </lineage>
</organism>
<dbReference type="PANTHER" id="PTHR10658:SF11">
    <property type="entry name" value="VIBRATOR, ISOFORM B"/>
    <property type="match status" value="1"/>
</dbReference>
<accession>C5KE47</accession>
<dbReference type="GO" id="GO:0005737">
    <property type="term" value="C:cytoplasm"/>
    <property type="evidence" value="ECO:0007669"/>
    <property type="project" value="UniProtKB-ARBA"/>
</dbReference>
<feature type="domain" description="Phosphatidylinositol transfer protein N-terminal" evidence="2">
    <location>
        <begin position="1"/>
        <end position="226"/>
    </location>
</feature>
<proteinExistence type="predicted"/>
<evidence type="ECO:0000313" key="3">
    <source>
        <dbReference type="EMBL" id="EER17259.1"/>
    </source>
</evidence>
<dbReference type="InterPro" id="IPR055261">
    <property type="entry name" value="PI_transfer_N"/>
</dbReference>
<feature type="compositionally biased region" description="Polar residues" evidence="1">
    <location>
        <begin position="266"/>
        <end position="285"/>
    </location>
</feature>
<dbReference type="Gene3D" id="3.30.530.20">
    <property type="match status" value="1"/>
</dbReference>
<dbReference type="FunFam" id="3.30.530.20:FF:000028">
    <property type="entry name" value="Phosphatidylinositol transfer protein 5"/>
    <property type="match status" value="1"/>
</dbReference>
<evidence type="ECO:0000256" key="1">
    <source>
        <dbReference type="SAM" id="MobiDB-lite"/>
    </source>
</evidence>
<feature type="compositionally biased region" description="Acidic residues" evidence="1">
    <location>
        <begin position="243"/>
        <end position="264"/>
    </location>
</feature>
<keyword evidence="4" id="KW-1185">Reference proteome</keyword>
<sequence>MEVEQYHVAQLYMVAKSSLEDTTGGAGVEVVTNEPYDDGETQGQFTHKRISIAPYLPSWVTSLVNPDWLVFDEKSWNAFPRCRTVYSCPMLSEFSMEIDSMHIEGNCTDDNALKMDDTDLAKRKIDFIDVVNDHISSKDYNPEEDPSKWHSEKLGIGPLGPDWMQTIRPIMTCYKVGFMMQNRVESFIVKATKTTLFKYHRKCVCWADEWAGLTMDDIRLMEDKVQRRLRKFWRDKRIEEGVEVPDDSDISEVEEGEDTPEVDGDASQNSPGGRSRTASRMSNKDTTGLLMVSASPVDPARTSVSASVNNIDISINGASAKSIRKAGRDVLRAGSLFKLGDGIINTSWNER</sequence>
<gene>
    <name evidence="3" type="ORF">Pmar_PMAR005781</name>
</gene>
<dbReference type="SUPFAM" id="SSF55961">
    <property type="entry name" value="Bet v1-like"/>
    <property type="match status" value="1"/>
</dbReference>
<dbReference type="PANTHER" id="PTHR10658">
    <property type="entry name" value="PHOSPHATIDYLINOSITOL TRANSFER PROTEIN"/>
    <property type="match status" value="1"/>
</dbReference>
<dbReference type="AlphaFoldDB" id="C5KE47"/>
<dbReference type="GO" id="GO:0071944">
    <property type="term" value="C:cell periphery"/>
    <property type="evidence" value="ECO:0007669"/>
    <property type="project" value="UniProtKB-ARBA"/>
</dbReference>
<dbReference type="GO" id="GO:0008526">
    <property type="term" value="F:phosphatidylinositol transfer activity"/>
    <property type="evidence" value="ECO:0007669"/>
    <property type="project" value="UniProtKB-ARBA"/>
</dbReference>
<dbReference type="PRINTS" id="PR00391">
    <property type="entry name" value="PITRANSFER"/>
</dbReference>
<dbReference type="EMBL" id="GG672192">
    <property type="protein sequence ID" value="EER17259.1"/>
    <property type="molecule type" value="Genomic_DNA"/>
</dbReference>
<dbReference type="Pfam" id="PF02121">
    <property type="entry name" value="IP_trans"/>
    <property type="match status" value="1"/>
</dbReference>
<dbReference type="OrthoDB" id="18453at2759"/>
<dbReference type="GeneID" id="9053580"/>
<dbReference type="OMA" id="NELKPDC"/>